<organism evidence="5 6">
    <name type="scientific">Lupinus albus</name>
    <name type="common">White lupine</name>
    <name type="synonym">Lupinus termis</name>
    <dbReference type="NCBI Taxonomy" id="3870"/>
    <lineage>
        <taxon>Eukaryota</taxon>
        <taxon>Viridiplantae</taxon>
        <taxon>Streptophyta</taxon>
        <taxon>Embryophyta</taxon>
        <taxon>Tracheophyta</taxon>
        <taxon>Spermatophyta</taxon>
        <taxon>Magnoliopsida</taxon>
        <taxon>eudicotyledons</taxon>
        <taxon>Gunneridae</taxon>
        <taxon>Pentapetalae</taxon>
        <taxon>rosids</taxon>
        <taxon>fabids</taxon>
        <taxon>Fabales</taxon>
        <taxon>Fabaceae</taxon>
        <taxon>Papilionoideae</taxon>
        <taxon>50 kb inversion clade</taxon>
        <taxon>genistoids sensu lato</taxon>
        <taxon>core genistoids</taxon>
        <taxon>Genisteae</taxon>
        <taxon>Lupinus</taxon>
    </lineage>
</organism>
<keyword evidence="2" id="KW-0378">Hydrolase</keyword>
<evidence type="ECO:0000256" key="4">
    <source>
        <dbReference type="RuleBase" id="RU003690"/>
    </source>
</evidence>
<comment type="caution">
    <text evidence="5">The sequence shown here is derived from an EMBL/GenBank/DDBJ whole genome shotgun (WGS) entry which is preliminary data.</text>
</comment>
<dbReference type="AlphaFoldDB" id="A0A6A4PFX3"/>
<dbReference type="PANTHER" id="PTHR10353">
    <property type="entry name" value="GLYCOSYL HYDROLASE"/>
    <property type="match status" value="1"/>
</dbReference>
<dbReference type="GO" id="GO:0008422">
    <property type="term" value="F:beta-glucosidase activity"/>
    <property type="evidence" value="ECO:0007669"/>
    <property type="project" value="TreeGrafter"/>
</dbReference>
<dbReference type="Proteomes" id="UP000447434">
    <property type="component" value="Chromosome 14"/>
</dbReference>
<dbReference type="OrthoDB" id="65569at2759"/>
<dbReference type="SUPFAM" id="SSF51445">
    <property type="entry name" value="(Trans)glycosidases"/>
    <property type="match status" value="1"/>
</dbReference>
<dbReference type="InterPro" id="IPR017853">
    <property type="entry name" value="GH"/>
</dbReference>
<name>A0A6A4PFX3_LUPAL</name>
<keyword evidence="3" id="KW-0326">Glycosidase</keyword>
<evidence type="ECO:0000313" key="5">
    <source>
        <dbReference type="EMBL" id="KAE9600387.1"/>
    </source>
</evidence>
<evidence type="ECO:0000313" key="6">
    <source>
        <dbReference type="Proteomes" id="UP000447434"/>
    </source>
</evidence>
<evidence type="ECO:0000256" key="2">
    <source>
        <dbReference type="ARBA" id="ARBA00022801"/>
    </source>
</evidence>
<sequence>MGFKAFLLVGLFAYVTISASVSFAEEEVVAPILDVSSLNRSTFPKAFVFGTASAAYQYEGAATKGGRGASIWDTFTHKYPERIQDRSNGDVANDQYHRYKEDVGTMKHMNLDAYRLSISWSRILPNGKLSGGINKAGVDYYNNLINELLANEIQPFVTLFHWDLPQTLEDEYGGFLSPDIVKHFRDYAEVCFKEFGDRVKHWITLNEPYTYSFTGYALGLFAPGRCSKWVNPKCIGGDSGTEPYVVSHHLLLSHAAAVQIYKNKYQASQNGVIGITLVASWYVPFSNQKQDKKAAKRAIEFMFDWFMGPLANGDYPKSMHSLVGKRLPKFNTLQAREVKGSFDFIGLNYYTAKYASPAPKLSHGRHNYVTDSLANLTSDRNGIPIGPRAASNWLYIYPKGIKDVLLYIKKKYNNPLIYITENGMDEFDDPTLPLKEALVDTFRIDYHYRHLFYLQSAISDGANVKGYFAWSLLDNFEWASGYTLRFGINFVDYKSGQRYQKLSAEWFRNFLKKN</sequence>
<dbReference type="PRINTS" id="PR00131">
    <property type="entry name" value="GLHYDRLASE1"/>
</dbReference>
<dbReference type="PANTHER" id="PTHR10353:SF331">
    <property type="entry name" value="GLYCOSIDE HYDROLASE FAMILY 1 PROTEIN"/>
    <property type="match status" value="1"/>
</dbReference>
<evidence type="ECO:0000256" key="1">
    <source>
        <dbReference type="ARBA" id="ARBA00010838"/>
    </source>
</evidence>
<dbReference type="InterPro" id="IPR033132">
    <property type="entry name" value="GH_1_N_CS"/>
</dbReference>
<dbReference type="FunFam" id="3.20.20.80:FF:000020">
    <property type="entry name" value="Beta-glucosidase 12"/>
    <property type="match status" value="1"/>
</dbReference>
<keyword evidence="6" id="KW-1185">Reference proteome</keyword>
<protein>
    <submittedName>
        <fullName evidence="5">Putative beta-glucosidase</fullName>
    </submittedName>
</protein>
<dbReference type="InterPro" id="IPR001360">
    <property type="entry name" value="Glyco_hydro_1"/>
</dbReference>
<dbReference type="PROSITE" id="PS00653">
    <property type="entry name" value="GLYCOSYL_HYDROL_F1_2"/>
    <property type="match status" value="1"/>
</dbReference>
<evidence type="ECO:0000256" key="3">
    <source>
        <dbReference type="ARBA" id="ARBA00023295"/>
    </source>
</evidence>
<dbReference type="GO" id="GO:0005975">
    <property type="term" value="P:carbohydrate metabolic process"/>
    <property type="evidence" value="ECO:0007669"/>
    <property type="project" value="InterPro"/>
</dbReference>
<comment type="similarity">
    <text evidence="1 4">Belongs to the glycosyl hydrolase 1 family.</text>
</comment>
<accession>A0A6A4PFX3</accession>
<proteinExistence type="inferred from homology"/>
<dbReference type="EMBL" id="WOCE01000014">
    <property type="protein sequence ID" value="KAE9600387.1"/>
    <property type="molecule type" value="Genomic_DNA"/>
</dbReference>
<gene>
    <name evidence="5" type="ORF">Lalb_Chr14g0372351</name>
</gene>
<reference evidence="6" key="1">
    <citation type="journal article" date="2020" name="Nat. Commun.">
        <title>Genome sequence of the cluster root forming white lupin.</title>
        <authorList>
            <person name="Hufnagel B."/>
            <person name="Marques A."/>
            <person name="Soriano A."/>
            <person name="Marques L."/>
            <person name="Divol F."/>
            <person name="Doumas P."/>
            <person name="Sallet E."/>
            <person name="Mancinotti D."/>
            <person name="Carrere S."/>
            <person name="Marande W."/>
            <person name="Arribat S."/>
            <person name="Keller J."/>
            <person name="Huneau C."/>
            <person name="Blein T."/>
            <person name="Aime D."/>
            <person name="Laguerre M."/>
            <person name="Taylor J."/>
            <person name="Schubert V."/>
            <person name="Nelson M."/>
            <person name="Geu-Flores F."/>
            <person name="Crespi M."/>
            <person name="Gallardo-Guerrero K."/>
            <person name="Delaux P.-M."/>
            <person name="Salse J."/>
            <person name="Berges H."/>
            <person name="Guyot R."/>
            <person name="Gouzy J."/>
            <person name="Peret B."/>
        </authorList>
    </citation>
    <scope>NUCLEOTIDE SEQUENCE [LARGE SCALE GENOMIC DNA]</scope>
    <source>
        <strain evidence="6">cv. Amiga</strain>
    </source>
</reference>
<dbReference type="Pfam" id="PF00232">
    <property type="entry name" value="Glyco_hydro_1"/>
    <property type="match status" value="1"/>
</dbReference>
<dbReference type="Gene3D" id="3.20.20.80">
    <property type="entry name" value="Glycosidases"/>
    <property type="match status" value="1"/>
</dbReference>